<evidence type="ECO:0000313" key="1">
    <source>
        <dbReference type="EMBL" id="RVW51193.1"/>
    </source>
</evidence>
<dbReference type="AlphaFoldDB" id="A0A438ETY4"/>
<dbReference type="Proteomes" id="UP000288805">
    <property type="component" value="Unassembled WGS sequence"/>
</dbReference>
<protein>
    <submittedName>
        <fullName evidence="1">Uncharacterized protein</fullName>
    </submittedName>
</protein>
<name>A0A438ETY4_VITVI</name>
<accession>A0A438ETY4</accession>
<dbReference type="PANTHER" id="PTHR36617:SF16">
    <property type="entry name" value="OS04G0516500 PROTEIN"/>
    <property type="match status" value="1"/>
</dbReference>
<dbReference type="PANTHER" id="PTHR36617">
    <property type="entry name" value="PROTEIN, PUTATIVE-RELATED"/>
    <property type="match status" value="1"/>
</dbReference>
<sequence>MMFDICSCVMGIQQSYGRVIELEDSRIFALVESGNIFLMLGSFRKEIWRGKGDWCSRTLTEGHGVGLWKANWCGWKRFYDRIGFRVGNGKMVRFWKDRWCGEEPLMTFQELFSIATDKKAWVDQMWEQVGEAGCWNLIFTR</sequence>
<organism evidence="1 2">
    <name type="scientific">Vitis vinifera</name>
    <name type="common">Grape</name>
    <dbReference type="NCBI Taxonomy" id="29760"/>
    <lineage>
        <taxon>Eukaryota</taxon>
        <taxon>Viridiplantae</taxon>
        <taxon>Streptophyta</taxon>
        <taxon>Embryophyta</taxon>
        <taxon>Tracheophyta</taxon>
        <taxon>Spermatophyta</taxon>
        <taxon>Magnoliopsida</taxon>
        <taxon>eudicotyledons</taxon>
        <taxon>Gunneridae</taxon>
        <taxon>Pentapetalae</taxon>
        <taxon>rosids</taxon>
        <taxon>Vitales</taxon>
        <taxon>Vitaceae</taxon>
        <taxon>Viteae</taxon>
        <taxon>Vitis</taxon>
    </lineage>
</organism>
<gene>
    <name evidence="1" type="ORF">CK203_084689</name>
</gene>
<evidence type="ECO:0000313" key="2">
    <source>
        <dbReference type="Proteomes" id="UP000288805"/>
    </source>
</evidence>
<proteinExistence type="predicted"/>
<reference evidence="1 2" key="1">
    <citation type="journal article" date="2018" name="PLoS Genet.">
        <title>Population sequencing reveals clonal diversity and ancestral inbreeding in the grapevine cultivar Chardonnay.</title>
        <authorList>
            <person name="Roach M.J."/>
            <person name="Johnson D.L."/>
            <person name="Bohlmann J."/>
            <person name="van Vuuren H.J."/>
            <person name="Jones S.J."/>
            <person name="Pretorius I.S."/>
            <person name="Schmidt S.A."/>
            <person name="Borneman A.R."/>
        </authorList>
    </citation>
    <scope>NUCLEOTIDE SEQUENCE [LARGE SCALE GENOMIC DNA]</scope>
    <source>
        <strain evidence="2">cv. Chardonnay</strain>
        <tissue evidence="1">Leaf</tissue>
    </source>
</reference>
<dbReference type="EMBL" id="QGNW01001186">
    <property type="protein sequence ID" value="RVW51193.1"/>
    <property type="molecule type" value="Genomic_DNA"/>
</dbReference>
<comment type="caution">
    <text evidence="1">The sequence shown here is derived from an EMBL/GenBank/DDBJ whole genome shotgun (WGS) entry which is preliminary data.</text>
</comment>